<evidence type="ECO:0000256" key="1">
    <source>
        <dbReference type="SAM" id="MobiDB-lite"/>
    </source>
</evidence>
<organism evidence="3 4">
    <name type="scientific">Purpureocillium lavendulum</name>
    <dbReference type="NCBI Taxonomy" id="1247861"/>
    <lineage>
        <taxon>Eukaryota</taxon>
        <taxon>Fungi</taxon>
        <taxon>Dikarya</taxon>
        <taxon>Ascomycota</taxon>
        <taxon>Pezizomycotina</taxon>
        <taxon>Sordariomycetes</taxon>
        <taxon>Hypocreomycetidae</taxon>
        <taxon>Hypocreales</taxon>
        <taxon>Ophiocordycipitaceae</taxon>
        <taxon>Purpureocillium</taxon>
    </lineage>
</organism>
<proteinExistence type="predicted"/>
<evidence type="ECO:0000313" key="4">
    <source>
        <dbReference type="Proteomes" id="UP001163105"/>
    </source>
</evidence>
<protein>
    <submittedName>
        <fullName evidence="3">Cwh43p</fullName>
    </submittedName>
</protein>
<sequence>MMLSSSPEYAMYDTLTLCKAVGSLLTNCRTKPPGMAHHLSRKRDKPLRTYGKRSTATPEPRGEPPAKKVRTEEKDAELDAPSSTSPFVAATERAPSDTSEPPRVPDEERPKQDRRKSASILNYFKPVLQAQRAVPSSEEDPHASAEPPSVQTRLRRRTRLLRIRATSSPLSDALEGNAETRNQATNDKKRQDGNEEEGSANDDDPRRGKPLHESGENLLNQIRSGDEDPAAKLGGATKAKTPSVQTTLNISAQAAFAECKVCDTVWNPLYPDDVKYHAKRHAAVAKAKRKRDDEL</sequence>
<accession>A0AB34FQY7</accession>
<feature type="compositionally biased region" description="Basic and acidic residues" evidence="1">
    <location>
        <begin position="203"/>
        <end position="215"/>
    </location>
</feature>
<gene>
    <name evidence="3" type="ORF">O9K51_06875</name>
</gene>
<name>A0AB34FQY7_9HYPO</name>
<dbReference type="Pfam" id="PF13878">
    <property type="entry name" value="zf-C2H2_3"/>
    <property type="match status" value="1"/>
</dbReference>
<evidence type="ECO:0000259" key="2">
    <source>
        <dbReference type="Pfam" id="PF13878"/>
    </source>
</evidence>
<comment type="caution">
    <text evidence="3">The sequence shown here is derived from an EMBL/GenBank/DDBJ whole genome shotgun (WGS) entry which is preliminary data.</text>
</comment>
<dbReference type="AlphaFoldDB" id="A0AB34FQY7"/>
<feature type="compositionally biased region" description="Basic residues" evidence="1">
    <location>
        <begin position="153"/>
        <end position="162"/>
    </location>
</feature>
<feature type="compositionally biased region" description="Low complexity" evidence="1">
    <location>
        <begin position="231"/>
        <end position="241"/>
    </location>
</feature>
<dbReference type="Proteomes" id="UP001163105">
    <property type="component" value="Unassembled WGS sequence"/>
</dbReference>
<evidence type="ECO:0000313" key="3">
    <source>
        <dbReference type="EMBL" id="KAJ6441081.1"/>
    </source>
</evidence>
<feature type="compositionally biased region" description="Basic and acidic residues" evidence="1">
    <location>
        <begin position="60"/>
        <end position="73"/>
    </location>
</feature>
<dbReference type="InterPro" id="IPR028005">
    <property type="entry name" value="AcTrfase_ESCO_Znf_dom"/>
</dbReference>
<keyword evidence="4" id="KW-1185">Reference proteome</keyword>
<feature type="region of interest" description="Disordered" evidence="1">
    <location>
        <begin position="29"/>
        <end position="242"/>
    </location>
</feature>
<reference evidence="3" key="1">
    <citation type="submission" date="2023-01" db="EMBL/GenBank/DDBJ databases">
        <title>The growth and conidiation of Purpureocillium lavendulum are regulated by nitrogen source and histone H3K14 acetylation.</title>
        <authorList>
            <person name="Tang P."/>
            <person name="Han J."/>
            <person name="Zhang C."/>
            <person name="Tang P."/>
            <person name="Qi F."/>
            <person name="Zhang K."/>
            <person name="Liang L."/>
        </authorList>
    </citation>
    <scope>NUCLEOTIDE SEQUENCE</scope>
    <source>
        <strain evidence="3">YMF1.00683</strain>
    </source>
</reference>
<feature type="domain" description="N-acetyltransferase ESCO zinc-finger" evidence="2">
    <location>
        <begin position="245"/>
        <end position="282"/>
    </location>
</feature>
<dbReference type="EMBL" id="JAQHRD010000005">
    <property type="protein sequence ID" value="KAJ6441081.1"/>
    <property type="molecule type" value="Genomic_DNA"/>
</dbReference>